<name>A0A225NHU1_9RHOB</name>
<dbReference type="Proteomes" id="UP000215377">
    <property type="component" value="Unassembled WGS sequence"/>
</dbReference>
<evidence type="ECO:0000313" key="2">
    <source>
        <dbReference type="Proteomes" id="UP000215377"/>
    </source>
</evidence>
<sequence>MIQAVLDGRVVMLGWRSIASGGVREGALRMWPDGEVDLGSSYYVTGARRQSGATQAFLACITSLESLALSPENRTV</sequence>
<accession>A0A225NHU1</accession>
<reference evidence="1 2" key="1">
    <citation type="submission" date="2013-04" db="EMBL/GenBank/DDBJ databases">
        <title>Oceanicola sp. 22II1-22F33 Genome Sequencing.</title>
        <authorList>
            <person name="Lai Q."/>
            <person name="Li G."/>
            <person name="Shao Z."/>
        </authorList>
    </citation>
    <scope>NUCLEOTIDE SEQUENCE [LARGE SCALE GENOMIC DNA]</scope>
    <source>
        <strain evidence="1 2">22II1-22F33</strain>
    </source>
</reference>
<dbReference type="EMBL" id="AQQR01000013">
    <property type="protein sequence ID" value="OWU69989.1"/>
    <property type="molecule type" value="Genomic_DNA"/>
</dbReference>
<comment type="caution">
    <text evidence="1">The sequence shown here is derived from an EMBL/GenBank/DDBJ whole genome shotgun (WGS) entry which is preliminary data.</text>
</comment>
<organism evidence="1 2">
    <name type="scientific">Marinibacterium profundimaris</name>
    <dbReference type="NCBI Taxonomy" id="1679460"/>
    <lineage>
        <taxon>Bacteria</taxon>
        <taxon>Pseudomonadati</taxon>
        <taxon>Pseudomonadota</taxon>
        <taxon>Alphaproteobacteria</taxon>
        <taxon>Rhodobacterales</taxon>
        <taxon>Paracoccaceae</taxon>
        <taxon>Marinibacterium</taxon>
    </lineage>
</organism>
<keyword evidence="2" id="KW-1185">Reference proteome</keyword>
<proteinExistence type="predicted"/>
<protein>
    <submittedName>
        <fullName evidence="1">Uncharacterized protein</fullName>
    </submittedName>
</protein>
<dbReference type="AlphaFoldDB" id="A0A225NHU1"/>
<gene>
    <name evidence="1" type="ORF">ATO3_21170</name>
</gene>
<evidence type="ECO:0000313" key="1">
    <source>
        <dbReference type="EMBL" id="OWU69989.1"/>
    </source>
</evidence>